<dbReference type="AlphaFoldDB" id="A0A251Y0L4"/>
<evidence type="ECO:0000313" key="2">
    <source>
        <dbReference type="EMBL" id="OUE17854.1"/>
    </source>
</evidence>
<reference evidence="2 3" key="1">
    <citation type="submission" date="2016-08" db="EMBL/GenBank/DDBJ databases">
        <title>Genome sequence of Clavibacter michiganensis spp strain CFBP7494.</title>
        <authorList>
            <person name="Thapa S.P."/>
            <person name="Coaker G."/>
            <person name="Jacques M.-A."/>
        </authorList>
    </citation>
    <scope>NUCLEOTIDE SEQUENCE [LARGE SCALE GENOMIC DNA]</scope>
    <source>
        <strain evidence="2">CFBP7494</strain>
    </source>
</reference>
<dbReference type="RefSeq" id="WP_086522662.1">
    <property type="nucleotide sequence ID" value="NZ_MDJW01000015.1"/>
</dbReference>
<feature type="transmembrane region" description="Helical" evidence="1">
    <location>
        <begin position="85"/>
        <end position="104"/>
    </location>
</feature>
<protein>
    <submittedName>
        <fullName evidence="2">Uncharacterized protein</fullName>
    </submittedName>
</protein>
<gene>
    <name evidence="2" type="ORF">BFL34_03105</name>
</gene>
<dbReference type="Proteomes" id="UP000194837">
    <property type="component" value="Unassembled WGS sequence"/>
</dbReference>
<evidence type="ECO:0000256" key="1">
    <source>
        <dbReference type="SAM" id="Phobius"/>
    </source>
</evidence>
<dbReference type="EMBL" id="MDJW01000015">
    <property type="protein sequence ID" value="OUE17854.1"/>
    <property type="molecule type" value="Genomic_DNA"/>
</dbReference>
<evidence type="ECO:0000313" key="3">
    <source>
        <dbReference type="Proteomes" id="UP000194837"/>
    </source>
</evidence>
<accession>A0A251Y0L4</accession>
<feature type="transmembrane region" description="Helical" evidence="1">
    <location>
        <begin position="176"/>
        <end position="193"/>
    </location>
</feature>
<dbReference type="Pfam" id="PF22564">
    <property type="entry name" value="HAAS"/>
    <property type="match status" value="1"/>
</dbReference>
<organism evidence="2 3">
    <name type="scientific">Clavibacter michiganensis</name>
    <dbReference type="NCBI Taxonomy" id="28447"/>
    <lineage>
        <taxon>Bacteria</taxon>
        <taxon>Bacillati</taxon>
        <taxon>Actinomycetota</taxon>
        <taxon>Actinomycetes</taxon>
        <taxon>Micrococcales</taxon>
        <taxon>Microbacteriaceae</taxon>
        <taxon>Clavibacter</taxon>
    </lineage>
</organism>
<feature type="transmembrane region" description="Helical" evidence="1">
    <location>
        <begin position="110"/>
        <end position="129"/>
    </location>
</feature>
<keyword evidence="1" id="KW-0812">Transmembrane</keyword>
<keyword evidence="1" id="KW-0472">Membrane</keyword>
<feature type="transmembrane region" description="Helical" evidence="1">
    <location>
        <begin position="141"/>
        <end position="170"/>
    </location>
</feature>
<proteinExistence type="predicted"/>
<name>A0A251Y0L4_9MICO</name>
<sequence>MTTTAITATQRDYAAGLRRELAVLPRRSARDIIEGIEEHIALDDGLPAVESLGAPSVIARAALEEQETRRGRSIRPSLSLPSKSLQLAVAVISAPFILFAFLTFPDAGSVDHLIGAIIWVLLALPPLLVRWPAWWSTSIACAFAHVAYVVAALVVSMAGGNVTAAGIALLMTPPVAIAHFVALVLALVALLYAPKVLRVGRR</sequence>
<comment type="caution">
    <text evidence="2">The sequence shown here is derived from an EMBL/GenBank/DDBJ whole genome shotgun (WGS) entry which is preliminary data.</text>
</comment>
<keyword evidence="1" id="KW-1133">Transmembrane helix</keyword>